<evidence type="ECO:0000313" key="2">
    <source>
        <dbReference type="EMBL" id="TFE82811.1"/>
    </source>
</evidence>
<protein>
    <recommendedName>
        <fullName evidence="1">VOC domain-containing protein</fullName>
    </recommendedName>
</protein>
<dbReference type="InterPro" id="IPR037523">
    <property type="entry name" value="VOC_core"/>
</dbReference>
<dbReference type="EMBL" id="MYFO01000067">
    <property type="protein sequence ID" value="TFE82811.1"/>
    <property type="molecule type" value="Genomic_DNA"/>
</dbReference>
<dbReference type="Proteomes" id="UP000298246">
    <property type="component" value="Unassembled WGS sequence"/>
</dbReference>
<dbReference type="Pfam" id="PF00903">
    <property type="entry name" value="Glyoxalase"/>
    <property type="match status" value="1"/>
</dbReference>
<proteinExistence type="predicted"/>
<gene>
    <name evidence="2" type="ORF">B5M42_24435</name>
</gene>
<accession>A0A4Y8PSG0</accession>
<dbReference type="Gene3D" id="3.10.180.10">
    <property type="entry name" value="2,3-Dihydroxybiphenyl 1,2-Dioxygenase, domain 1"/>
    <property type="match status" value="1"/>
</dbReference>
<dbReference type="PROSITE" id="PS51819">
    <property type="entry name" value="VOC"/>
    <property type="match status" value="1"/>
</dbReference>
<comment type="caution">
    <text evidence="2">The sequence shown here is derived from an EMBL/GenBank/DDBJ whole genome shotgun (WGS) entry which is preliminary data.</text>
</comment>
<dbReference type="SUPFAM" id="SSF54593">
    <property type="entry name" value="Glyoxalase/Bleomycin resistance protein/Dihydroxybiphenyl dioxygenase"/>
    <property type="match status" value="1"/>
</dbReference>
<sequence length="122" mass="13817">MIAHMATVAIYVEDQQRAKAFWTEKVGFKLVSDIPLGAGMRWLEVAPQGAGTALVIYPKSRMSNWAELKPSIVFACSDIRLTYAQMKERGVEFEGEPRELEWGLYATFRDEDGNAFLLKEQV</sequence>
<reference evidence="2 3" key="1">
    <citation type="submission" date="2017-03" db="EMBL/GenBank/DDBJ databases">
        <title>Isolation of Levoglucosan Utilizing Bacteria.</title>
        <authorList>
            <person name="Arya A.S."/>
        </authorList>
    </citation>
    <scope>NUCLEOTIDE SEQUENCE [LARGE SCALE GENOMIC DNA]</scope>
    <source>
        <strain evidence="2 3">MEC069</strain>
    </source>
</reference>
<feature type="domain" description="VOC" evidence="1">
    <location>
        <begin position="1"/>
        <end position="121"/>
    </location>
</feature>
<dbReference type="RefSeq" id="WP_134757701.1">
    <property type="nucleotide sequence ID" value="NZ_MYFO02000005.1"/>
</dbReference>
<organism evidence="2 3">
    <name type="scientific">Paenibacillus athensensis</name>
    <dbReference type="NCBI Taxonomy" id="1967502"/>
    <lineage>
        <taxon>Bacteria</taxon>
        <taxon>Bacillati</taxon>
        <taxon>Bacillota</taxon>
        <taxon>Bacilli</taxon>
        <taxon>Bacillales</taxon>
        <taxon>Paenibacillaceae</taxon>
        <taxon>Paenibacillus</taxon>
    </lineage>
</organism>
<dbReference type="PANTHER" id="PTHR36437:SF2">
    <property type="entry name" value="GLYOXALASE_BLEOMYCIN RESISTANCE PROTEIN_DIOXYGENASE"/>
    <property type="match status" value="1"/>
</dbReference>
<evidence type="ECO:0000259" key="1">
    <source>
        <dbReference type="PROSITE" id="PS51819"/>
    </source>
</evidence>
<dbReference type="PANTHER" id="PTHR36437">
    <property type="entry name" value="GLYOXALASE/BLEOMYCIN RESISTANCE PROTEIN/DIOXYGENASE"/>
    <property type="match status" value="1"/>
</dbReference>
<dbReference type="AlphaFoldDB" id="A0A4Y8PSG0"/>
<dbReference type="InterPro" id="IPR004360">
    <property type="entry name" value="Glyas_Fos-R_dOase_dom"/>
</dbReference>
<evidence type="ECO:0000313" key="3">
    <source>
        <dbReference type="Proteomes" id="UP000298246"/>
    </source>
</evidence>
<dbReference type="OrthoDB" id="9803079at2"/>
<dbReference type="InterPro" id="IPR029068">
    <property type="entry name" value="Glyas_Bleomycin-R_OHBP_Dase"/>
</dbReference>
<name>A0A4Y8PSG0_9BACL</name>
<dbReference type="CDD" id="cd07263">
    <property type="entry name" value="VOC_like"/>
    <property type="match status" value="1"/>
</dbReference>
<keyword evidence="3" id="KW-1185">Reference proteome</keyword>